<comment type="caution">
    <text evidence="5">The sequence shown here is derived from an EMBL/GenBank/DDBJ whole genome shotgun (WGS) entry which is preliminary data.</text>
</comment>
<dbReference type="KEGG" id="dpl:KGM_208271"/>
<organism evidence="5 6">
    <name type="scientific">Danaus plexippus plexippus</name>
    <dbReference type="NCBI Taxonomy" id="278856"/>
    <lineage>
        <taxon>Eukaryota</taxon>
        <taxon>Metazoa</taxon>
        <taxon>Ecdysozoa</taxon>
        <taxon>Arthropoda</taxon>
        <taxon>Hexapoda</taxon>
        <taxon>Insecta</taxon>
        <taxon>Pterygota</taxon>
        <taxon>Neoptera</taxon>
        <taxon>Endopterygota</taxon>
        <taxon>Lepidoptera</taxon>
        <taxon>Glossata</taxon>
        <taxon>Ditrysia</taxon>
        <taxon>Papilionoidea</taxon>
        <taxon>Nymphalidae</taxon>
        <taxon>Danainae</taxon>
        <taxon>Danaini</taxon>
        <taxon>Danaina</taxon>
        <taxon>Danaus</taxon>
        <taxon>Danaus</taxon>
    </lineage>
</organism>
<dbReference type="AlphaFoldDB" id="A0A212EXQ2"/>
<evidence type="ECO:0000256" key="1">
    <source>
        <dbReference type="ARBA" id="ARBA00022723"/>
    </source>
</evidence>
<dbReference type="GO" id="GO:0008270">
    <property type="term" value="F:zinc ion binding"/>
    <property type="evidence" value="ECO:0007669"/>
    <property type="project" value="UniProtKB-KW"/>
</dbReference>
<dbReference type="EMBL" id="AGBW02011697">
    <property type="protein sequence ID" value="OWR46279.1"/>
    <property type="molecule type" value="Genomic_DNA"/>
</dbReference>
<dbReference type="Pfam" id="PF04500">
    <property type="entry name" value="FLYWCH"/>
    <property type="match status" value="1"/>
</dbReference>
<keyword evidence="6" id="KW-1185">Reference proteome</keyword>
<name>A0A212EXQ2_DANPL</name>
<dbReference type="Gene3D" id="2.20.25.240">
    <property type="match status" value="1"/>
</dbReference>
<reference evidence="5 6" key="1">
    <citation type="journal article" date="2011" name="Cell">
        <title>The monarch butterfly genome yields insights into long-distance migration.</title>
        <authorList>
            <person name="Zhan S."/>
            <person name="Merlin C."/>
            <person name="Boore J.L."/>
            <person name="Reppert S.M."/>
        </authorList>
    </citation>
    <scope>NUCLEOTIDE SEQUENCE [LARGE SCALE GENOMIC DNA]</scope>
    <source>
        <strain evidence="5">F-2</strain>
    </source>
</reference>
<feature type="domain" description="FLYWCH-type" evidence="4">
    <location>
        <begin position="97"/>
        <end position="157"/>
    </location>
</feature>
<evidence type="ECO:0000256" key="2">
    <source>
        <dbReference type="ARBA" id="ARBA00022771"/>
    </source>
</evidence>
<keyword evidence="1" id="KW-0479">Metal-binding</keyword>
<evidence type="ECO:0000259" key="4">
    <source>
        <dbReference type="Pfam" id="PF04500"/>
    </source>
</evidence>
<gene>
    <name evidence="5" type="ORF">KGM_208271</name>
</gene>
<accession>A0A212EXQ2</accession>
<protein>
    <recommendedName>
        <fullName evidence="4">FLYWCH-type domain-containing protein</fullName>
    </recommendedName>
</protein>
<proteinExistence type="predicted"/>
<evidence type="ECO:0000256" key="3">
    <source>
        <dbReference type="ARBA" id="ARBA00022833"/>
    </source>
</evidence>
<keyword evidence="3" id="KW-0862">Zinc</keyword>
<keyword evidence="2" id="KW-0863">Zinc-finger</keyword>
<evidence type="ECO:0000313" key="6">
    <source>
        <dbReference type="Proteomes" id="UP000007151"/>
    </source>
</evidence>
<evidence type="ECO:0000313" key="5">
    <source>
        <dbReference type="EMBL" id="OWR46279.1"/>
    </source>
</evidence>
<dbReference type="InParanoid" id="A0A212EXQ2"/>
<dbReference type="Proteomes" id="UP000007151">
    <property type="component" value="Unassembled WGS sequence"/>
</dbReference>
<dbReference type="eggNOG" id="ENOG502TC7F">
    <property type="taxonomic scope" value="Eukaryota"/>
</dbReference>
<dbReference type="InterPro" id="IPR007588">
    <property type="entry name" value="Znf_FLYWCH"/>
</dbReference>
<sequence length="190" mass="22056">MGSDGDAPKIDGTDAKPIFILTYITPSKLHFCEEYTYFRSGFFRHKGWRFWRYRCSCSDSKQCEAHVYIHKDDIIITDSQHNHHPLVYWKTKKAKFIQLASGSKLLLYKKYTFSRSGKTRGGGSRFTCSSSNSKKCKAHIHVNKDNVITLAAAEHTHEPLKYMDTKEGYVRINPKYPYHYNVQAEIFADD</sequence>